<dbReference type="AlphaFoldDB" id="A0A1Y2DJB8"/>
<dbReference type="EMBL" id="MCFJ01000014">
    <property type="protein sequence ID" value="ORY59311.1"/>
    <property type="molecule type" value="Genomic_DNA"/>
</dbReference>
<dbReference type="Proteomes" id="UP000193689">
    <property type="component" value="Unassembled WGS sequence"/>
</dbReference>
<gene>
    <name evidence="2" type="ORF">BCR38DRAFT_351782</name>
</gene>
<organism evidence="2 3">
    <name type="scientific">Pseudomassariella vexata</name>
    <dbReference type="NCBI Taxonomy" id="1141098"/>
    <lineage>
        <taxon>Eukaryota</taxon>
        <taxon>Fungi</taxon>
        <taxon>Dikarya</taxon>
        <taxon>Ascomycota</taxon>
        <taxon>Pezizomycotina</taxon>
        <taxon>Sordariomycetes</taxon>
        <taxon>Xylariomycetidae</taxon>
        <taxon>Amphisphaeriales</taxon>
        <taxon>Pseudomassariaceae</taxon>
        <taxon>Pseudomassariella</taxon>
    </lineage>
</organism>
<accession>A0A1Y2DJB8</accession>
<dbReference type="RefSeq" id="XP_040712005.1">
    <property type="nucleotide sequence ID" value="XM_040856668.1"/>
</dbReference>
<evidence type="ECO:0000313" key="3">
    <source>
        <dbReference type="Proteomes" id="UP000193689"/>
    </source>
</evidence>
<feature type="compositionally biased region" description="Polar residues" evidence="1">
    <location>
        <begin position="81"/>
        <end position="90"/>
    </location>
</feature>
<comment type="caution">
    <text evidence="2">The sequence shown here is derived from an EMBL/GenBank/DDBJ whole genome shotgun (WGS) entry which is preliminary data.</text>
</comment>
<dbReference type="GeneID" id="63772880"/>
<feature type="non-terminal residue" evidence="2">
    <location>
        <position position="1"/>
    </location>
</feature>
<keyword evidence="3" id="KW-1185">Reference proteome</keyword>
<proteinExistence type="predicted"/>
<protein>
    <submittedName>
        <fullName evidence="2">Uncharacterized protein</fullName>
    </submittedName>
</protein>
<dbReference type="InParanoid" id="A0A1Y2DJB8"/>
<name>A0A1Y2DJB8_9PEZI</name>
<evidence type="ECO:0000256" key="1">
    <source>
        <dbReference type="SAM" id="MobiDB-lite"/>
    </source>
</evidence>
<reference evidence="2 3" key="1">
    <citation type="submission" date="2016-07" db="EMBL/GenBank/DDBJ databases">
        <title>Pervasive Adenine N6-methylation of Active Genes in Fungi.</title>
        <authorList>
            <consortium name="DOE Joint Genome Institute"/>
            <person name="Mondo S.J."/>
            <person name="Dannebaum R.O."/>
            <person name="Kuo R.C."/>
            <person name="Labutti K."/>
            <person name="Haridas S."/>
            <person name="Kuo A."/>
            <person name="Salamov A."/>
            <person name="Ahrendt S.R."/>
            <person name="Lipzen A."/>
            <person name="Sullivan W."/>
            <person name="Andreopoulos W.B."/>
            <person name="Clum A."/>
            <person name="Lindquist E."/>
            <person name="Daum C."/>
            <person name="Ramamoorthy G.K."/>
            <person name="Gryganskyi A."/>
            <person name="Culley D."/>
            <person name="Magnuson J.K."/>
            <person name="James T.Y."/>
            <person name="O'Malley M.A."/>
            <person name="Stajich J.E."/>
            <person name="Spatafora J.W."/>
            <person name="Visel A."/>
            <person name="Grigoriev I.V."/>
        </authorList>
    </citation>
    <scope>NUCLEOTIDE SEQUENCE [LARGE SCALE GENOMIC DNA]</scope>
    <source>
        <strain evidence="2 3">CBS 129021</strain>
    </source>
</reference>
<feature type="region of interest" description="Disordered" evidence="1">
    <location>
        <begin position="63"/>
        <end position="90"/>
    </location>
</feature>
<dbReference type="OrthoDB" id="4776075at2759"/>
<evidence type="ECO:0000313" key="2">
    <source>
        <dbReference type="EMBL" id="ORY59311.1"/>
    </source>
</evidence>
<sequence length="90" mass="10123">AKTYNTRDSLVVTHPTTNLAVCSLSMGEQTGSRILCSLWSYVPEQCVTTGYMLLNHALSLDRNTQNKGGRSIPKHGKNQMYYKTQHYQEG</sequence>